<feature type="compositionally biased region" description="Basic and acidic residues" evidence="1">
    <location>
        <begin position="1"/>
        <end position="19"/>
    </location>
</feature>
<comment type="caution">
    <text evidence="2">The sequence shown here is derived from an EMBL/GenBank/DDBJ whole genome shotgun (WGS) entry which is preliminary data.</text>
</comment>
<name>A0A0F9L2H9_9ZZZZ</name>
<evidence type="ECO:0000256" key="1">
    <source>
        <dbReference type="SAM" id="MobiDB-lite"/>
    </source>
</evidence>
<accession>A0A0F9L2H9</accession>
<protein>
    <submittedName>
        <fullName evidence="2">Uncharacterized protein</fullName>
    </submittedName>
</protein>
<evidence type="ECO:0000313" key="2">
    <source>
        <dbReference type="EMBL" id="KKM88048.1"/>
    </source>
</evidence>
<proteinExistence type="predicted"/>
<feature type="region of interest" description="Disordered" evidence="1">
    <location>
        <begin position="1"/>
        <end position="20"/>
    </location>
</feature>
<organism evidence="2">
    <name type="scientific">marine sediment metagenome</name>
    <dbReference type="NCBI Taxonomy" id="412755"/>
    <lineage>
        <taxon>unclassified sequences</taxon>
        <taxon>metagenomes</taxon>
        <taxon>ecological metagenomes</taxon>
    </lineage>
</organism>
<gene>
    <name evidence="2" type="ORF">LCGC14_1262660</name>
</gene>
<dbReference type="EMBL" id="LAZR01007013">
    <property type="protein sequence ID" value="KKM88048.1"/>
    <property type="molecule type" value="Genomic_DNA"/>
</dbReference>
<dbReference type="AlphaFoldDB" id="A0A0F9L2H9"/>
<sequence>MNAEKTCERVTKSETRQDAEPEVCGNTPANFWAHFGLVLCHACGTKMVEAVEASPFGDRYFR</sequence>
<reference evidence="2" key="1">
    <citation type="journal article" date="2015" name="Nature">
        <title>Complex archaea that bridge the gap between prokaryotes and eukaryotes.</title>
        <authorList>
            <person name="Spang A."/>
            <person name="Saw J.H."/>
            <person name="Jorgensen S.L."/>
            <person name="Zaremba-Niedzwiedzka K."/>
            <person name="Martijn J."/>
            <person name="Lind A.E."/>
            <person name="van Eijk R."/>
            <person name="Schleper C."/>
            <person name="Guy L."/>
            <person name="Ettema T.J."/>
        </authorList>
    </citation>
    <scope>NUCLEOTIDE SEQUENCE</scope>
</reference>